<gene>
    <name evidence="3" type="ORF">SAMN05421855_102213</name>
</gene>
<feature type="chain" id="PRO_5011649211" description="DUF4440 domain-containing protein" evidence="1">
    <location>
        <begin position="24"/>
        <end position="170"/>
    </location>
</feature>
<dbReference type="RefSeq" id="WP_093142430.1">
    <property type="nucleotide sequence ID" value="NZ_BMWO01000002.1"/>
</dbReference>
<protein>
    <recommendedName>
        <fullName evidence="2">DUF4440 domain-containing protein</fullName>
    </recommendedName>
</protein>
<evidence type="ECO:0000259" key="2">
    <source>
        <dbReference type="Pfam" id="PF14534"/>
    </source>
</evidence>
<reference evidence="3 4" key="1">
    <citation type="submission" date="2016-10" db="EMBL/GenBank/DDBJ databases">
        <authorList>
            <person name="de Groot N.N."/>
        </authorList>
    </citation>
    <scope>NUCLEOTIDE SEQUENCE [LARGE SCALE GENOMIC DNA]</scope>
    <source>
        <strain evidence="3 4">DSM 16195</strain>
    </source>
</reference>
<dbReference type="STRING" id="227084.SAMN05421855_102213"/>
<accession>A0A1G7EYV8</accession>
<dbReference type="AlphaFoldDB" id="A0A1G7EYV8"/>
<dbReference type="OrthoDB" id="1357763at2"/>
<name>A0A1G7EYV8_9FLAO</name>
<feature type="domain" description="DUF4440" evidence="2">
    <location>
        <begin position="46"/>
        <end position="157"/>
    </location>
</feature>
<evidence type="ECO:0000313" key="3">
    <source>
        <dbReference type="EMBL" id="SDE68555.1"/>
    </source>
</evidence>
<proteinExistence type="predicted"/>
<evidence type="ECO:0000256" key="1">
    <source>
        <dbReference type="SAM" id="SignalP"/>
    </source>
</evidence>
<dbReference type="Gene3D" id="3.10.450.50">
    <property type="match status" value="1"/>
</dbReference>
<dbReference type="InterPro" id="IPR032710">
    <property type="entry name" value="NTF2-like_dom_sf"/>
</dbReference>
<organism evidence="3 4">
    <name type="scientific">Ulvibacter litoralis</name>
    <dbReference type="NCBI Taxonomy" id="227084"/>
    <lineage>
        <taxon>Bacteria</taxon>
        <taxon>Pseudomonadati</taxon>
        <taxon>Bacteroidota</taxon>
        <taxon>Flavobacteriia</taxon>
        <taxon>Flavobacteriales</taxon>
        <taxon>Flavobacteriaceae</taxon>
        <taxon>Ulvibacter</taxon>
    </lineage>
</organism>
<keyword evidence="1" id="KW-0732">Signal</keyword>
<feature type="signal peptide" evidence="1">
    <location>
        <begin position="1"/>
        <end position="23"/>
    </location>
</feature>
<dbReference type="EMBL" id="FNBA01000002">
    <property type="protein sequence ID" value="SDE68555.1"/>
    <property type="molecule type" value="Genomic_DNA"/>
</dbReference>
<dbReference type="InterPro" id="IPR027843">
    <property type="entry name" value="DUF4440"/>
</dbReference>
<sequence length="170" mass="19146">MNLKKITSLALLLSFASITSLSAQIKSTSEVFQILKEKDSILFNVGFNTCSTAAFEEIINEDFEFYHDESGVTTSKSSFITAIRDGLCGNKDAFRSRRELIPESLEVFLLKDNGVVYGAIQKGIHRFFERVPGNKENPGSTAKFTHLWVLVANEWKLKRILSYDHTMGNN</sequence>
<dbReference type="SUPFAM" id="SSF54427">
    <property type="entry name" value="NTF2-like"/>
    <property type="match status" value="1"/>
</dbReference>
<dbReference type="Pfam" id="PF14534">
    <property type="entry name" value="DUF4440"/>
    <property type="match status" value="1"/>
</dbReference>
<evidence type="ECO:0000313" key="4">
    <source>
        <dbReference type="Proteomes" id="UP000199321"/>
    </source>
</evidence>
<keyword evidence="4" id="KW-1185">Reference proteome</keyword>
<dbReference type="Proteomes" id="UP000199321">
    <property type="component" value="Unassembled WGS sequence"/>
</dbReference>